<feature type="transmembrane region" description="Helical" evidence="1">
    <location>
        <begin position="78"/>
        <end position="99"/>
    </location>
</feature>
<feature type="transmembrane region" description="Helical" evidence="1">
    <location>
        <begin position="20"/>
        <end position="41"/>
    </location>
</feature>
<dbReference type="EMBL" id="DSVQ01000018">
    <property type="protein sequence ID" value="HGT40777.1"/>
    <property type="molecule type" value="Genomic_DNA"/>
</dbReference>
<keyword evidence="1" id="KW-0472">Membrane</keyword>
<dbReference type="Pfam" id="PF00578">
    <property type="entry name" value="AhpC-TSA"/>
    <property type="match status" value="1"/>
</dbReference>
<evidence type="ECO:0000313" key="3">
    <source>
        <dbReference type="EMBL" id="HGT40777.1"/>
    </source>
</evidence>
<dbReference type="NCBIfam" id="NF040769">
    <property type="entry name" value="SelL_rel_redox"/>
    <property type="match status" value="1"/>
</dbReference>
<comment type="caution">
    <text evidence="3">The sequence shown here is derived from an EMBL/GenBank/DDBJ whole genome shotgun (WGS) entry which is preliminary data.</text>
</comment>
<reference evidence="3" key="1">
    <citation type="journal article" date="2020" name="mSystems">
        <title>Genome- and Community-Level Interaction Insights into Carbon Utilization and Element Cycling Functions of Hydrothermarchaeota in Hydrothermal Sediment.</title>
        <authorList>
            <person name="Zhou Z."/>
            <person name="Liu Y."/>
            <person name="Xu W."/>
            <person name="Pan J."/>
            <person name="Luo Z.H."/>
            <person name="Li M."/>
        </authorList>
    </citation>
    <scope>NUCLEOTIDE SEQUENCE [LARGE SCALE GENOMIC DNA]</scope>
    <source>
        <strain evidence="3">SpSt-508</strain>
    </source>
</reference>
<dbReference type="AlphaFoldDB" id="A0A7C4LQA2"/>
<dbReference type="Gene3D" id="3.40.30.10">
    <property type="entry name" value="Glutaredoxin"/>
    <property type="match status" value="1"/>
</dbReference>
<dbReference type="GO" id="GO:0016209">
    <property type="term" value="F:antioxidant activity"/>
    <property type="evidence" value="ECO:0007669"/>
    <property type="project" value="InterPro"/>
</dbReference>
<protein>
    <submittedName>
        <fullName evidence="3">Redoxin domain-containing protein</fullName>
    </submittedName>
</protein>
<gene>
    <name evidence="3" type="ORF">ENS64_16150</name>
</gene>
<proteinExistence type="predicted"/>
<sequence length="321" mass="35199">MTAFPSTPQWMIVVLRGAAVYNLLWAILCVAMPTTLLTAGGLPAPNYPAFIQSLGALVGVFGIGYWMAAHDPVARAELVLLGLLGKLLAPLMILRGILAGELPPALLWAMLINDVLWWFPLAAILWHAACIRGNQAAPAAVGPLAEELQRTRTPSGQSLWDLSFQHPVLIVFVRHLGCTFCREALADVRRYSQQLLAADVQPVVVHLAKPEDVQPLVRRFGLDNIPLVSDPERRLFRAFQLPLGGWWQLFGPRVLWRAVVEGVVFRYGFGKILGDPRQLTGAFLIHRGQVIRGFRAQTSADRTDLAELACSLPNATPSASQ</sequence>
<organism evidence="3">
    <name type="scientific">Schlesneria paludicola</name>
    <dbReference type="NCBI Taxonomy" id="360056"/>
    <lineage>
        <taxon>Bacteria</taxon>
        <taxon>Pseudomonadati</taxon>
        <taxon>Planctomycetota</taxon>
        <taxon>Planctomycetia</taxon>
        <taxon>Planctomycetales</taxon>
        <taxon>Planctomycetaceae</taxon>
        <taxon>Schlesneria</taxon>
    </lineage>
</organism>
<name>A0A7C4LQA2_9PLAN</name>
<dbReference type="SUPFAM" id="SSF52833">
    <property type="entry name" value="Thioredoxin-like"/>
    <property type="match status" value="1"/>
</dbReference>
<keyword evidence="1" id="KW-0812">Transmembrane</keyword>
<evidence type="ECO:0000259" key="2">
    <source>
        <dbReference type="Pfam" id="PF00578"/>
    </source>
</evidence>
<feature type="transmembrane region" description="Helical" evidence="1">
    <location>
        <begin position="47"/>
        <end position="66"/>
    </location>
</feature>
<dbReference type="GO" id="GO:0016491">
    <property type="term" value="F:oxidoreductase activity"/>
    <property type="evidence" value="ECO:0007669"/>
    <property type="project" value="InterPro"/>
</dbReference>
<dbReference type="InterPro" id="IPR036249">
    <property type="entry name" value="Thioredoxin-like_sf"/>
</dbReference>
<keyword evidence="1" id="KW-1133">Transmembrane helix</keyword>
<feature type="domain" description="Alkyl hydroperoxide reductase subunit C/ Thiol specific antioxidant" evidence="2">
    <location>
        <begin position="161"/>
        <end position="241"/>
    </location>
</feature>
<accession>A0A7C4LQA2</accession>
<dbReference type="InterPro" id="IPR000866">
    <property type="entry name" value="AhpC/TSA"/>
</dbReference>
<evidence type="ECO:0000256" key="1">
    <source>
        <dbReference type="SAM" id="Phobius"/>
    </source>
</evidence>
<feature type="transmembrane region" description="Helical" evidence="1">
    <location>
        <begin position="105"/>
        <end position="126"/>
    </location>
</feature>